<feature type="domain" description="HTH marR-type" evidence="1">
    <location>
        <begin position="10"/>
        <end position="143"/>
    </location>
</feature>
<reference evidence="2 3" key="1">
    <citation type="submission" date="2014-07" db="EMBL/GenBank/DDBJ databases">
        <title>Biosystematic studies on Modestobacter strains isolated from extreme hyper-arid desert soil and from historic building.</title>
        <authorList>
            <person name="Bukarasam K."/>
            <person name="Bull A."/>
            <person name="Girard G."/>
            <person name="van Wezel G."/>
            <person name="Goodfellow M."/>
        </authorList>
    </citation>
    <scope>NUCLEOTIDE SEQUENCE [LARGE SCALE GENOMIC DNA]</scope>
    <source>
        <strain evidence="2 3">KNN45-2b</strain>
    </source>
</reference>
<accession>A0A098Y4N2</accession>
<evidence type="ECO:0000313" key="2">
    <source>
        <dbReference type="EMBL" id="KGH45459.1"/>
    </source>
</evidence>
<dbReference type="Proteomes" id="UP000029713">
    <property type="component" value="Unassembled WGS sequence"/>
</dbReference>
<dbReference type="OrthoDB" id="122135at2"/>
<evidence type="ECO:0000313" key="3">
    <source>
        <dbReference type="Proteomes" id="UP000029713"/>
    </source>
</evidence>
<organism evidence="2 3">
    <name type="scientific">Modestobacter caceresii</name>
    <dbReference type="NCBI Taxonomy" id="1522368"/>
    <lineage>
        <taxon>Bacteria</taxon>
        <taxon>Bacillati</taxon>
        <taxon>Actinomycetota</taxon>
        <taxon>Actinomycetes</taxon>
        <taxon>Geodermatophilales</taxon>
        <taxon>Geodermatophilaceae</taxon>
        <taxon>Modestobacter</taxon>
    </lineage>
</organism>
<dbReference type="Pfam" id="PF12802">
    <property type="entry name" value="MarR_2"/>
    <property type="match status" value="1"/>
</dbReference>
<dbReference type="InterPro" id="IPR039422">
    <property type="entry name" value="MarR/SlyA-like"/>
</dbReference>
<dbReference type="RefSeq" id="WP_036337519.1">
    <property type="nucleotide sequence ID" value="NZ_JPMX01000077.1"/>
</dbReference>
<dbReference type="PANTHER" id="PTHR33164">
    <property type="entry name" value="TRANSCRIPTIONAL REGULATOR, MARR FAMILY"/>
    <property type="match status" value="1"/>
</dbReference>
<dbReference type="GO" id="GO:0006950">
    <property type="term" value="P:response to stress"/>
    <property type="evidence" value="ECO:0007669"/>
    <property type="project" value="TreeGrafter"/>
</dbReference>
<dbReference type="PROSITE" id="PS50995">
    <property type="entry name" value="HTH_MARR_2"/>
    <property type="match status" value="1"/>
</dbReference>
<dbReference type="InterPro" id="IPR036388">
    <property type="entry name" value="WH-like_DNA-bd_sf"/>
</dbReference>
<dbReference type="EMBL" id="JPMX01000077">
    <property type="protein sequence ID" value="KGH45459.1"/>
    <property type="molecule type" value="Genomic_DNA"/>
</dbReference>
<dbReference type="STRING" id="1522368.IN07_17385"/>
<dbReference type="SMART" id="SM00347">
    <property type="entry name" value="HTH_MARR"/>
    <property type="match status" value="1"/>
</dbReference>
<protein>
    <submittedName>
        <fullName evidence="2">MarR family transcriptional regulator</fullName>
    </submittedName>
</protein>
<dbReference type="Gene3D" id="1.10.10.10">
    <property type="entry name" value="Winged helix-like DNA-binding domain superfamily/Winged helix DNA-binding domain"/>
    <property type="match status" value="1"/>
</dbReference>
<proteinExistence type="predicted"/>
<gene>
    <name evidence="2" type="ORF">IN07_17385</name>
</gene>
<dbReference type="PANTHER" id="PTHR33164:SF57">
    <property type="entry name" value="MARR-FAMILY TRANSCRIPTIONAL REGULATOR"/>
    <property type="match status" value="1"/>
</dbReference>
<dbReference type="InterPro" id="IPR036390">
    <property type="entry name" value="WH_DNA-bd_sf"/>
</dbReference>
<name>A0A098Y4N2_9ACTN</name>
<dbReference type="SUPFAM" id="SSF46785">
    <property type="entry name" value="Winged helix' DNA-binding domain"/>
    <property type="match status" value="1"/>
</dbReference>
<sequence>MTAERPDAVEPNTGLLLFYPYRALESRVLTALAEAGFEITLAQARLLQRVADDGSRLTDLAAQAQVTKQTAGELVDQLQRRRYVERVPDPSDGRARLIRLAARGREAAALAAPVVATVEAEWATHLGPESMTALRAALTRLREITDPWA</sequence>
<dbReference type="AlphaFoldDB" id="A0A098Y4N2"/>
<comment type="caution">
    <text evidence="2">The sequence shown here is derived from an EMBL/GenBank/DDBJ whole genome shotgun (WGS) entry which is preliminary data.</text>
</comment>
<evidence type="ECO:0000259" key="1">
    <source>
        <dbReference type="PROSITE" id="PS50995"/>
    </source>
</evidence>
<keyword evidence="3" id="KW-1185">Reference proteome</keyword>
<dbReference type="InterPro" id="IPR000835">
    <property type="entry name" value="HTH_MarR-typ"/>
</dbReference>
<dbReference type="GO" id="GO:0003700">
    <property type="term" value="F:DNA-binding transcription factor activity"/>
    <property type="evidence" value="ECO:0007669"/>
    <property type="project" value="InterPro"/>
</dbReference>